<protein>
    <submittedName>
        <fullName evidence="2">Uncharacterized protein</fullName>
    </submittedName>
</protein>
<name>A0A382GRD0_9ZZZZ</name>
<evidence type="ECO:0000256" key="1">
    <source>
        <dbReference type="SAM" id="MobiDB-lite"/>
    </source>
</evidence>
<organism evidence="2">
    <name type="scientific">marine metagenome</name>
    <dbReference type="NCBI Taxonomy" id="408172"/>
    <lineage>
        <taxon>unclassified sequences</taxon>
        <taxon>metagenomes</taxon>
        <taxon>ecological metagenomes</taxon>
    </lineage>
</organism>
<reference evidence="2" key="1">
    <citation type="submission" date="2018-05" db="EMBL/GenBank/DDBJ databases">
        <authorList>
            <person name="Lanie J.A."/>
            <person name="Ng W.-L."/>
            <person name="Kazmierczak K.M."/>
            <person name="Andrzejewski T.M."/>
            <person name="Davidsen T.M."/>
            <person name="Wayne K.J."/>
            <person name="Tettelin H."/>
            <person name="Glass J.I."/>
            <person name="Rusch D."/>
            <person name="Podicherti R."/>
            <person name="Tsui H.-C.T."/>
            <person name="Winkler M.E."/>
        </authorList>
    </citation>
    <scope>NUCLEOTIDE SEQUENCE</scope>
</reference>
<evidence type="ECO:0000313" key="2">
    <source>
        <dbReference type="EMBL" id="SVB77668.1"/>
    </source>
</evidence>
<gene>
    <name evidence="2" type="ORF">METZ01_LOCUS230522</name>
</gene>
<accession>A0A382GRD0</accession>
<dbReference type="EMBL" id="UINC01056986">
    <property type="protein sequence ID" value="SVB77668.1"/>
    <property type="molecule type" value="Genomic_DNA"/>
</dbReference>
<sequence>MPFYPSLGPHLKYPLRYLIVPKDDPNLSEEESKMSEAVQDFRS</sequence>
<dbReference type="AlphaFoldDB" id="A0A382GRD0"/>
<proteinExistence type="predicted"/>
<feature type="non-terminal residue" evidence="2">
    <location>
        <position position="43"/>
    </location>
</feature>
<feature type="region of interest" description="Disordered" evidence="1">
    <location>
        <begin position="24"/>
        <end position="43"/>
    </location>
</feature>